<proteinExistence type="predicted"/>
<evidence type="ECO:0000313" key="1">
    <source>
        <dbReference type="EMBL" id="KAJ1936940.1"/>
    </source>
</evidence>
<gene>
    <name evidence="1" type="ORF">FBU59_004900</name>
</gene>
<evidence type="ECO:0000313" key="2">
    <source>
        <dbReference type="Proteomes" id="UP001150603"/>
    </source>
</evidence>
<dbReference type="EMBL" id="JANBPW010003694">
    <property type="protein sequence ID" value="KAJ1936940.1"/>
    <property type="molecule type" value="Genomic_DNA"/>
</dbReference>
<keyword evidence="2" id="KW-1185">Reference proteome</keyword>
<accession>A0ACC1J4G9</accession>
<organism evidence="1 2">
    <name type="scientific">Linderina macrospora</name>
    <dbReference type="NCBI Taxonomy" id="4868"/>
    <lineage>
        <taxon>Eukaryota</taxon>
        <taxon>Fungi</taxon>
        <taxon>Fungi incertae sedis</taxon>
        <taxon>Zoopagomycota</taxon>
        <taxon>Kickxellomycotina</taxon>
        <taxon>Kickxellomycetes</taxon>
        <taxon>Kickxellales</taxon>
        <taxon>Kickxellaceae</taxon>
        <taxon>Linderina</taxon>
    </lineage>
</organism>
<protein>
    <submittedName>
        <fullName evidence="1">Uncharacterized protein</fullName>
    </submittedName>
</protein>
<comment type="caution">
    <text evidence="1">The sequence shown here is derived from an EMBL/GenBank/DDBJ whole genome shotgun (WGS) entry which is preliminary data.</text>
</comment>
<reference evidence="1" key="1">
    <citation type="submission" date="2022-07" db="EMBL/GenBank/DDBJ databases">
        <title>Phylogenomic reconstructions and comparative analyses of Kickxellomycotina fungi.</title>
        <authorList>
            <person name="Reynolds N.K."/>
            <person name="Stajich J.E."/>
            <person name="Barry K."/>
            <person name="Grigoriev I.V."/>
            <person name="Crous P."/>
            <person name="Smith M.E."/>
        </authorList>
    </citation>
    <scope>NUCLEOTIDE SEQUENCE</scope>
    <source>
        <strain evidence="1">NRRL 5244</strain>
    </source>
</reference>
<sequence length="193" mass="20726">MGAAAGIAVLFVPPLHRALLTKGTFAYSFWYSTNLCSIACIPMVMIALGGQLALTRSQQPPTLPVSSGALIESGEEDSAVDSEVVTPHKQSQGTLLVVLGRYIIVPPITCLAMFLMMKMASGYFPLISNDPILFLTIAITSVTPPAVSLLTIAQNIGMYEDESARLLFHSYVIGVVAMAVEITIFLWLTSIIF</sequence>
<name>A0ACC1J4G9_9FUNG</name>
<dbReference type="Proteomes" id="UP001150603">
    <property type="component" value="Unassembled WGS sequence"/>
</dbReference>